<name>W9R9V9_9ROSA</name>
<gene>
    <name evidence="1" type="ORF">L484_009179</name>
</gene>
<dbReference type="EMBL" id="KE344763">
    <property type="protein sequence ID" value="EXB77883.1"/>
    <property type="molecule type" value="Genomic_DNA"/>
</dbReference>
<dbReference type="AlphaFoldDB" id="W9R9V9"/>
<sequence>MLEDMVEFDFWNLNCSRNNQGWENNSNVLEPWFVTQPQEMTLELETVFVQSIERMDKLLEEFKELNASIFTIEDQKGNIKDYLLKELTSIEEYMKSNMVLFDDDYVEPREFEPIEYIEP</sequence>
<evidence type="ECO:0000313" key="1">
    <source>
        <dbReference type="EMBL" id="EXB77883.1"/>
    </source>
</evidence>
<accession>W9R9V9</accession>
<proteinExistence type="predicted"/>
<keyword evidence="2" id="KW-1185">Reference proteome</keyword>
<evidence type="ECO:0000313" key="2">
    <source>
        <dbReference type="Proteomes" id="UP000030645"/>
    </source>
</evidence>
<reference evidence="2" key="1">
    <citation type="submission" date="2013-01" db="EMBL/GenBank/DDBJ databases">
        <title>Draft Genome Sequence of a Mulberry Tree, Morus notabilis C.K. Schneid.</title>
        <authorList>
            <person name="He N."/>
            <person name="Zhao S."/>
        </authorList>
    </citation>
    <scope>NUCLEOTIDE SEQUENCE</scope>
</reference>
<dbReference type="Proteomes" id="UP000030645">
    <property type="component" value="Unassembled WGS sequence"/>
</dbReference>
<organism evidence="1 2">
    <name type="scientific">Morus notabilis</name>
    <dbReference type="NCBI Taxonomy" id="981085"/>
    <lineage>
        <taxon>Eukaryota</taxon>
        <taxon>Viridiplantae</taxon>
        <taxon>Streptophyta</taxon>
        <taxon>Embryophyta</taxon>
        <taxon>Tracheophyta</taxon>
        <taxon>Spermatophyta</taxon>
        <taxon>Magnoliopsida</taxon>
        <taxon>eudicotyledons</taxon>
        <taxon>Gunneridae</taxon>
        <taxon>Pentapetalae</taxon>
        <taxon>rosids</taxon>
        <taxon>fabids</taxon>
        <taxon>Rosales</taxon>
        <taxon>Moraceae</taxon>
        <taxon>Moreae</taxon>
        <taxon>Morus</taxon>
    </lineage>
</organism>
<protein>
    <submittedName>
        <fullName evidence="1">Uncharacterized protein</fullName>
    </submittedName>
</protein>